<accession>A0A6N3FJR9</accession>
<evidence type="ECO:0000313" key="6">
    <source>
        <dbReference type="EMBL" id="VYU52116.1"/>
    </source>
</evidence>
<feature type="compositionally biased region" description="Polar residues" evidence="2">
    <location>
        <begin position="78"/>
        <end position="93"/>
    </location>
</feature>
<feature type="chain" id="PRO_5026787396" evidence="4">
    <location>
        <begin position="27"/>
        <end position="1909"/>
    </location>
</feature>
<dbReference type="InterPro" id="IPR042229">
    <property type="entry name" value="Listeria/Bacterioides_rpt_sf"/>
</dbReference>
<keyword evidence="3" id="KW-0472">Membrane</keyword>
<name>A0A6N3FJR9_EUBLI</name>
<feature type="region of interest" description="Disordered" evidence="2">
    <location>
        <begin position="78"/>
        <end position="112"/>
    </location>
</feature>
<feature type="domain" description="Bacterial repeat" evidence="5">
    <location>
        <begin position="1543"/>
        <end position="1612"/>
    </location>
</feature>
<dbReference type="Gene3D" id="2.60.40.4270">
    <property type="entry name" value="Listeria-Bacteroides repeat domain"/>
    <property type="match status" value="1"/>
</dbReference>
<feature type="compositionally biased region" description="Basic and acidic residues" evidence="2">
    <location>
        <begin position="98"/>
        <end position="108"/>
    </location>
</feature>
<organism evidence="6">
    <name type="scientific">Eubacterium limosum</name>
    <dbReference type="NCBI Taxonomy" id="1736"/>
    <lineage>
        <taxon>Bacteria</taxon>
        <taxon>Bacillati</taxon>
        <taxon>Bacillota</taxon>
        <taxon>Clostridia</taxon>
        <taxon>Eubacteriales</taxon>
        <taxon>Eubacteriaceae</taxon>
        <taxon>Eubacterium</taxon>
    </lineage>
</organism>
<feature type="signal peptide" evidence="4">
    <location>
        <begin position="1"/>
        <end position="26"/>
    </location>
</feature>
<feature type="domain" description="Bacterial repeat" evidence="5">
    <location>
        <begin position="1649"/>
        <end position="1707"/>
    </location>
</feature>
<sequence length="1909" mass="209059">MKNKNKILGRLLCMFLAFLMPFGTCAQVFAQAMDSGPSLKASQSAPGSPGTILPQSIQLDTKNGLADITQGDTITIGQNGQATISNNGESPNQEVGPDQDKAEEDKNQPVDLMGGETMDVEVTENGNDITVTPDLPEPNIRYDAEAAAAAEGNENMEYKGTFDGTDLSAYKITPRSDATPFTSIMEEDKTESLKRYYETDVIAGDALTAAVNEADGFSRTVAEKLKNPEELAKLGVDTPTGLFKMVSESPTGDPSQDIIIVDDRTVVIRVTDQNGKGINGAAVTLKFKDKDNRDVTKNAVTGTSNGKDGFAIITDMAGTRSGFLNIEKDGYRVLTQLDADLDGGSILIHKLTPTNAKDVYVRCADLEGSDLINKPNTISLTPNTTRDLNLTVLLSGGSMNHLRMQDLRIKAKNPSSGDREFKESSKTELGEKTIQFTYTKRWAEKLLDPDTVLKAKDVLTIEETHATIKPVEINMKVKDAVVEKATWNNIKFSIVGAGGSFTIPKSVPAIGNSKLDVDFLKLPITLIIGLDGTAIFSYKADIETIIDQKEFLTSDFIPRKQEKAKTIRDKVQNAFNAKMKAFSEGKGLMTGDSESRFPIDGSHSVKVNFMAMGSGSYDWKTGYITLSTSMMVALEGKYGMTFYAIIPPSVYAGFNASASLSASGGVGIRFKPKDFINTATMSNAGLLDTIDLALGLGVYAGVGLHGLFCIEADGGILAKGTLDFRLNETDRPKNKMYPRATVDLGYNVGVTAVALFFKYHKDFLGKTWTVYDSWHLKDKETALEKAMEETTRVYQIKFEGQEEAVADNLPAASADGTLSPTEIKADKQVSEEDAAPENINGLSDGADGTGFKAADATSGNSRLAYIDQDGKTYAFRIVLVKYSFLGYTYPALVYQKEKEDGNGFENQFYQIPYFGNYYYDYDFAAYTHQQEGSGKHLTALNIISGYRGYGYSDKDCAKHTISRVVQLDLTNNKILMNEVVRDDKNGTYKHSPTVYSYENRLIAGWLEADSMEDAQQHKNIALYTADNYMAGNGKLTVTPYPGRRNYISLQLGTENKSLQDWYNEVSLNMSFVERKTDGNGAPYDVYSMANHRSQKPEKQYFSGQSITNIFVGPSLGNVVKGGTYVNVDGMLKVINQYGQVYPVEDTGNNPFQLPKNTQVYDIYLNNSLDVAKLVTVTKEIRTENGKDVTDSLIHVYDLAPDDSIGHHVKIHGPRTTRLANRNIANVTGMYYYHKDHPDAPNSGLRLLYTADTESKVIKEGTMRNDGSYEPGEVIEACTLYRWNEGLSASAKATAIGTDEPYIKKSQGSLTATVKYENNGVRVLDDVTVQITDKQNNVLCEQKVEKRLYPGEGNSVKMTFKPHQSWQPGSETLFAKVTKISVHPMSAVAENGEITELESGTILDNPVAEGDIASTGPYDKPAVLIEAAPVIIDGRYYGAINISNESMVPVEDAKVNVYKLKSGQKQEKKPDYTYNIGELSEAYGEDYTECSYNFQIPLDECWKMDETQEILIEITAANMEDIGPFVTEIKIENPSFPVPMMVATRANDETYGSLEGDGYYIAGETATVKAEAREGYRFVKWTDEAGNTVSDAASYSFKVGDEGVSLTAVFEEIGSIHKVVLIPDREADGADKGLVDASGANDIDALLKKSYTARHGQEITVEATAYPGYRFKEWVELDTEGTTGAALSGEASYTFAVDREIRLMAVFVPDVGHTLWLDARGGDCGTATLQTDEGGKITGELPTAEKTGYRFDGWFDNIEEGSQVTPETVFQTDYTLYARYTALPDTQFTIEASAGNGGSIEPAGKINVTPGSDMAFKAVPKEGYVVKNWKVDGQDTGSTADSYTFNKVDRNHTVEVQFQKKTDPQKPDPQKPDGPGTGLTTQNWAVLTSILLVLMAAFGLAVYLKKKRKI</sequence>
<dbReference type="InterPro" id="IPR013378">
    <property type="entry name" value="InlB-like_B-rpt"/>
</dbReference>
<comment type="subcellular location">
    <subcellularLocation>
        <location evidence="1">Cell envelope</location>
    </subcellularLocation>
</comment>
<feature type="compositionally biased region" description="Basic and acidic residues" evidence="2">
    <location>
        <begin position="1858"/>
        <end position="1870"/>
    </location>
</feature>
<reference evidence="6" key="1">
    <citation type="submission" date="2019-11" db="EMBL/GenBank/DDBJ databases">
        <authorList>
            <person name="Feng L."/>
        </authorList>
    </citation>
    <scope>NUCLEOTIDE SEQUENCE</scope>
    <source>
        <strain evidence="6">ElimosumLFYP34</strain>
    </source>
</reference>
<feature type="domain" description="Bacterial repeat" evidence="5">
    <location>
        <begin position="1788"/>
        <end position="1860"/>
    </location>
</feature>
<keyword evidence="4" id="KW-0732">Signal</keyword>
<feature type="transmembrane region" description="Helical" evidence="3">
    <location>
        <begin position="1883"/>
        <end position="1903"/>
    </location>
</feature>
<dbReference type="Pfam" id="PF09479">
    <property type="entry name" value="Flg_new"/>
    <property type="match status" value="1"/>
</dbReference>
<dbReference type="InterPro" id="IPR044060">
    <property type="entry name" value="Bacterial_rp_domain"/>
</dbReference>
<feature type="region of interest" description="Disordered" evidence="2">
    <location>
        <begin position="825"/>
        <end position="846"/>
    </location>
</feature>
<evidence type="ECO:0000256" key="4">
    <source>
        <dbReference type="SAM" id="SignalP"/>
    </source>
</evidence>
<dbReference type="GO" id="GO:0030313">
    <property type="term" value="C:cell envelope"/>
    <property type="evidence" value="ECO:0007669"/>
    <property type="project" value="UniProtKB-SubCell"/>
</dbReference>
<evidence type="ECO:0000256" key="3">
    <source>
        <dbReference type="SAM" id="Phobius"/>
    </source>
</evidence>
<feature type="region of interest" description="Disordered" evidence="2">
    <location>
        <begin position="1858"/>
        <end position="1878"/>
    </location>
</feature>
<dbReference type="Pfam" id="PF18998">
    <property type="entry name" value="Flg_new_2"/>
    <property type="match status" value="3"/>
</dbReference>
<evidence type="ECO:0000256" key="1">
    <source>
        <dbReference type="ARBA" id="ARBA00004196"/>
    </source>
</evidence>
<dbReference type="EMBL" id="CACRTR010000012">
    <property type="protein sequence ID" value="VYU52116.1"/>
    <property type="molecule type" value="Genomic_DNA"/>
</dbReference>
<proteinExistence type="predicted"/>
<evidence type="ECO:0000256" key="2">
    <source>
        <dbReference type="SAM" id="MobiDB-lite"/>
    </source>
</evidence>
<gene>
    <name evidence="6" type="ORF">ELLFYP34_00447</name>
</gene>
<evidence type="ECO:0000259" key="5">
    <source>
        <dbReference type="Pfam" id="PF18998"/>
    </source>
</evidence>
<keyword evidence="3" id="KW-1133">Transmembrane helix</keyword>
<protein>
    <submittedName>
        <fullName evidence="6">Listeria-Bacteroides repeat domain (List_Bact_rpt)</fullName>
    </submittedName>
</protein>
<keyword evidence="3" id="KW-0812">Transmembrane</keyword>